<dbReference type="InterPro" id="IPR036514">
    <property type="entry name" value="SGNH_hydro_sf"/>
</dbReference>
<dbReference type="RefSeq" id="WP_316433727.1">
    <property type="nucleotide sequence ID" value="NZ_CP053586.1"/>
</dbReference>
<evidence type="ECO:0008006" key="3">
    <source>
        <dbReference type="Google" id="ProtNLM"/>
    </source>
</evidence>
<feature type="compositionally biased region" description="Polar residues" evidence="1">
    <location>
        <begin position="28"/>
        <end position="50"/>
    </location>
</feature>
<feature type="region of interest" description="Disordered" evidence="1">
    <location>
        <begin position="28"/>
        <end position="58"/>
    </location>
</feature>
<proteinExistence type="predicted"/>
<protein>
    <recommendedName>
        <fullName evidence="3">DUF1574 domain-containing protein</fullName>
    </recommendedName>
</protein>
<dbReference type="Gene3D" id="3.40.50.1110">
    <property type="entry name" value="SGNH hydrolase"/>
    <property type="match status" value="1"/>
</dbReference>
<name>A0AA96WJ27_9CYAN</name>
<organism evidence="2">
    <name type="scientific">Leptolyngbya sp. NK1-12</name>
    <dbReference type="NCBI Taxonomy" id="2547451"/>
    <lineage>
        <taxon>Bacteria</taxon>
        <taxon>Bacillati</taxon>
        <taxon>Cyanobacteriota</taxon>
        <taxon>Cyanophyceae</taxon>
        <taxon>Leptolyngbyales</taxon>
        <taxon>Leptolyngbyaceae</taxon>
        <taxon>Leptolyngbya group</taxon>
        <taxon>Leptolyngbya</taxon>
    </lineage>
</organism>
<dbReference type="SUPFAM" id="SSF52266">
    <property type="entry name" value="SGNH hydrolase"/>
    <property type="match status" value="1"/>
</dbReference>
<reference evidence="2" key="1">
    <citation type="submission" date="2020-05" db="EMBL/GenBank/DDBJ databases">
        <authorList>
            <person name="Zhu T."/>
            <person name="Keshari N."/>
            <person name="Lu X."/>
        </authorList>
    </citation>
    <scope>NUCLEOTIDE SEQUENCE</scope>
    <source>
        <strain evidence="2">NK1-12</strain>
    </source>
</reference>
<dbReference type="AlphaFoldDB" id="A0AA96WJ27"/>
<sequence length="403" mass="44846">MVSKGLLLPGVLLALAYGLKTVALPEAKQNTPSQRTSTAAEPRSANQSASGVDDDRANGYSSRLSDLILPLPPMALPELLLPPYNFPSFDSERLDQELQLYLQYLRTHGKPDVLIIGSSRSLQGIDPAALEEALAAQGHPGLKVYNFGINGATAQVMNLLMQDILTPEQLPRLVIWGDGSRAFNSGRPDRTYSQIVASPGYQRVQQGERPIPSRTTDWEIPTFVTTANKSLAESVAAANETPVAPDLTLQGFQTVTEQYDPSSYYRRYPRVSGRYDNNYYNFNLRGDQTDATVSLANFARQQGITLVFVNLPLTRDYLADTVRRNYETEFQQHMWRLAARERFMFRDLSQHPELVKNHYFADPSHINRHGARAVAFQLAADRTIPWHIVGSAPTSRSSANPSP</sequence>
<evidence type="ECO:0000313" key="2">
    <source>
        <dbReference type="EMBL" id="WNZ22286.1"/>
    </source>
</evidence>
<accession>A0AA96WJ27</accession>
<evidence type="ECO:0000256" key="1">
    <source>
        <dbReference type="SAM" id="MobiDB-lite"/>
    </source>
</evidence>
<gene>
    <name evidence="2" type="ORF">HJG54_05020</name>
</gene>
<dbReference type="EMBL" id="CP053586">
    <property type="protein sequence ID" value="WNZ22286.1"/>
    <property type="molecule type" value="Genomic_DNA"/>
</dbReference>